<dbReference type="Proteomes" id="UP000585474">
    <property type="component" value="Unassembled WGS sequence"/>
</dbReference>
<protein>
    <submittedName>
        <fullName evidence="3">Uncharacterized protein</fullName>
    </submittedName>
</protein>
<gene>
    <name evidence="3" type="ORF">Acr_00g0082880</name>
</gene>
<keyword evidence="2" id="KW-0378">Hydrolase</keyword>
<keyword evidence="4" id="KW-1185">Reference proteome</keyword>
<dbReference type="GO" id="GO:0016787">
    <property type="term" value="F:hydrolase activity"/>
    <property type="evidence" value="ECO:0007669"/>
    <property type="project" value="UniProtKB-KW"/>
</dbReference>
<keyword evidence="1" id="KW-0732">Signal</keyword>
<dbReference type="PANTHER" id="PTHR10161:SF14">
    <property type="entry name" value="TARTRATE-RESISTANT ACID PHOSPHATASE TYPE 5"/>
    <property type="match status" value="1"/>
</dbReference>
<evidence type="ECO:0000256" key="2">
    <source>
        <dbReference type="ARBA" id="ARBA00022801"/>
    </source>
</evidence>
<sequence>MGRDQLQWLSRTLKASDSSWRIVAGFHPIIACDENIEQTETNQSFVSVRDMFLKYGVNAYLSGQACPNLVHKGYIAQISNQGPFNEGPCFTTIDRRMLFHKETVNGFFLHRVSSLELVTYFISLSGEVAHKIVLQPWDDPCTEDPTRFLAGRPGGSLIDGPIVVAAKVGVRFWSDHRQI</sequence>
<dbReference type="PANTHER" id="PTHR10161">
    <property type="entry name" value="TARTRATE-RESISTANT ACID PHOSPHATASE TYPE 5"/>
    <property type="match status" value="1"/>
</dbReference>
<comment type="caution">
    <text evidence="3">The sequence shown here is derived from an EMBL/GenBank/DDBJ whole genome shotgun (WGS) entry which is preliminary data.</text>
</comment>
<dbReference type="InterPro" id="IPR051558">
    <property type="entry name" value="Metallophosphoesterase_PAP"/>
</dbReference>
<dbReference type="OrthoDB" id="411211at2759"/>
<dbReference type="EMBL" id="BJWL01000409">
    <property type="protein sequence ID" value="GFS42979.1"/>
    <property type="molecule type" value="Genomic_DNA"/>
</dbReference>
<evidence type="ECO:0000313" key="4">
    <source>
        <dbReference type="Proteomes" id="UP000585474"/>
    </source>
</evidence>
<accession>A0A7J0DUQ3</accession>
<reference evidence="4" key="1">
    <citation type="submission" date="2019-07" db="EMBL/GenBank/DDBJ databases">
        <title>De Novo Assembly of kiwifruit Actinidia rufa.</title>
        <authorList>
            <person name="Sugita-Konishi S."/>
            <person name="Sato K."/>
            <person name="Mori E."/>
            <person name="Abe Y."/>
            <person name="Kisaki G."/>
            <person name="Hamano K."/>
            <person name="Suezawa K."/>
            <person name="Otani M."/>
            <person name="Fukuda T."/>
            <person name="Manabe T."/>
            <person name="Gomi K."/>
            <person name="Tabuchi M."/>
            <person name="Akimitsu K."/>
            <person name="Kataoka I."/>
        </authorList>
    </citation>
    <scope>NUCLEOTIDE SEQUENCE [LARGE SCALE GENOMIC DNA]</scope>
    <source>
        <strain evidence="4">cv. Fuchu</strain>
    </source>
</reference>
<name>A0A7J0DUQ3_9ERIC</name>
<organism evidence="3 4">
    <name type="scientific">Actinidia rufa</name>
    <dbReference type="NCBI Taxonomy" id="165716"/>
    <lineage>
        <taxon>Eukaryota</taxon>
        <taxon>Viridiplantae</taxon>
        <taxon>Streptophyta</taxon>
        <taxon>Embryophyta</taxon>
        <taxon>Tracheophyta</taxon>
        <taxon>Spermatophyta</taxon>
        <taxon>Magnoliopsida</taxon>
        <taxon>eudicotyledons</taxon>
        <taxon>Gunneridae</taxon>
        <taxon>Pentapetalae</taxon>
        <taxon>asterids</taxon>
        <taxon>Ericales</taxon>
        <taxon>Actinidiaceae</taxon>
        <taxon>Actinidia</taxon>
    </lineage>
</organism>
<evidence type="ECO:0000313" key="3">
    <source>
        <dbReference type="EMBL" id="GFS42979.1"/>
    </source>
</evidence>
<proteinExistence type="predicted"/>
<dbReference type="InterPro" id="IPR029052">
    <property type="entry name" value="Metallo-depent_PP-like"/>
</dbReference>
<dbReference type="AlphaFoldDB" id="A0A7J0DUQ3"/>
<evidence type="ECO:0000256" key="1">
    <source>
        <dbReference type="ARBA" id="ARBA00022729"/>
    </source>
</evidence>
<dbReference type="SUPFAM" id="SSF56300">
    <property type="entry name" value="Metallo-dependent phosphatases"/>
    <property type="match status" value="1"/>
</dbReference>
<dbReference type="Gene3D" id="3.60.21.10">
    <property type="match status" value="1"/>
</dbReference>